<keyword evidence="3 8" id="KW-1134">Transmembrane beta strand</keyword>
<dbReference type="InterPro" id="IPR000531">
    <property type="entry name" value="Beta-barrel_TonB"/>
</dbReference>
<evidence type="ECO:0000313" key="14">
    <source>
        <dbReference type="Proteomes" id="UP000184368"/>
    </source>
</evidence>
<evidence type="ECO:0000256" key="6">
    <source>
        <dbReference type="ARBA" id="ARBA00023136"/>
    </source>
</evidence>
<evidence type="ECO:0000256" key="2">
    <source>
        <dbReference type="ARBA" id="ARBA00022448"/>
    </source>
</evidence>
<proteinExistence type="inferred from homology"/>
<evidence type="ECO:0000256" key="4">
    <source>
        <dbReference type="ARBA" id="ARBA00022692"/>
    </source>
</evidence>
<dbReference type="GO" id="GO:0009279">
    <property type="term" value="C:cell outer membrane"/>
    <property type="evidence" value="ECO:0007669"/>
    <property type="project" value="UniProtKB-SubCell"/>
</dbReference>
<dbReference type="Pfam" id="PF07715">
    <property type="entry name" value="Plug"/>
    <property type="match status" value="1"/>
</dbReference>
<dbReference type="Proteomes" id="UP000184368">
    <property type="component" value="Unassembled WGS sequence"/>
</dbReference>
<evidence type="ECO:0000256" key="5">
    <source>
        <dbReference type="ARBA" id="ARBA00023077"/>
    </source>
</evidence>
<dbReference type="InterPro" id="IPR023997">
    <property type="entry name" value="TonB-dep_OMP_SusC/RagA_CS"/>
</dbReference>
<dbReference type="STRING" id="1302690.BUE76_21145"/>
<dbReference type="InterPro" id="IPR023996">
    <property type="entry name" value="TonB-dep_OMP_SusC/RagA"/>
</dbReference>
<evidence type="ECO:0000256" key="3">
    <source>
        <dbReference type="ARBA" id="ARBA00022452"/>
    </source>
</evidence>
<feature type="signal peptide" evidence="10">
    <location>
        <begin position="1"/>
        <end position="21"/>
    </location>
</feature>
<reference evidence="13 14" key="1">
    <citation type="submission" date="2016-11" db="EMBL/GenBank/DDBJ databases">
        <authorList>
            <person name="Jaros S."/>
            <person name="Januszkiewicz K."/>
            <person name="Wedrychowicz H."/>
        </authorList>
    </citation>
    <scope>NUCLEOTIDE SEQUENCE [LARGE SCALE GENOMIC DNA]</scope>
    <source>
        <strain evidence="13 14">DSM 26897</strain>
    </source>
</reference>
<dbReference type="Pfam" id="PF13715">
    <property type="entry name" value="CarbopepD_reg_2"/>
    <property type="match status" value="1"/>
</dbReference>
<dbReference type="InterPro" id="IPR008969">
    <property type="entry name" value="CarboxyPept-like_regulatory"/>
</dbReference>
<feature type="chain" id="PRO_5013064576" evidence="10">
    <location>
        <begin position="22"/>
        <end position="1001"/>
    </location>
</feature>
<evidence type="ECO:0000256" key="10">
    <source>
        <dbReference type="SAM" id="SignalP"/>
    </source>
</evidence>
<dbReference type="Pfam" id="PF00593">
    <property type="entry name" value="TonB_dep_Rec_b-barrel"/>
    <property type="match status" value="1"/>
</dbReference>
<dbReference type="OrthoDB" id="9768177at2"/>
<dbReference type="InterPro" id="IPR036942">
    <property type="entry name" value="Beta-barrel_TonB_sf"/>
</dbReference>
<dbReference type="Gene3D" id="2.40.170.20">
    <property type="entry name" value="TonB-dependent receptor, beta-barrel domain"/>
    <property type="match status" value="1"/>
</dbReference>
<evidence type="ECO:0000256" key="9">
    <source>
        <dbReference type="RuleBase" id="RU003357"/>
    </source>
</evidence>
<dbReference type="NCBIfam" id="TIGR04056">
    <property type="entry name" value="OMP_RagA_SusC"/>
    <property type="match status" value="1"/>
</dbReference>
<evidence type="ECO:0000256" key="7">
    <source>
        <dbReference type="ARBA" id="ARBA00023237"/>
    </source>
</evidence>
<feature type="domain" description="TonB-dependent receptor plug" evidence="12">
    <location>
        <begin position="113"/>
        <end position="220"/>
    </location>
</feature>
<dbReference type="RefSeq" id="WP_073044174.1">
    <property type="nucleotide sequence ID" value="NZ_FQUO01000010.1"/>
</dbReference>
<evidence type="ECO:0000259" key="12">
    <source>
        <dbReference type="Pfam" id="PF07715"/>
    </source>
</evidence>
<keyword evidence="10" id="KW-0732">Signal</keyword>
<dbReference type="SUPFAM" id="SSF49464">
    <property type="entry name" value="Carboxypeptidase regulatory domain-like"/>
    <property type="match status" value="1"/>
</dbReference>
<feature type="domain" description="TonB-dependent receptor-like beta-barrel" evidence="11">
    <location>
        <begin position="367"/>
        <end position="838"/>
    </location>
</feature>
<dbReference type="PROSITE" id="PS52016">
    <property type="entry name" value="TONB_DEPENDENT_REC_3"/>
    <property type="match status" value="1"/>
</dbReference>
<dbReference type="EMBL" id="FQUO01000010">
    <property type="protein sequence ID" value="SHF61672.1"/>
    <property type="molecule type" value="Genomic_DNA"/>
</dbReference>
<dbReference type="Gene3D" id="2.170.130.10">
    <property type="entry name" value="TonB-dependent receptor, plug domain"/>
    <property type="match status" value="1"/>
</dbReference>
<dbReference type="SUPFAM" id="SSF56935">
    <property type="entry name" value="Porins"/>
    <property type="match status" value="1"/>
</dbReference>
<evidence type="ECO:0000259" key="11">
    <source>
        <dbReference type="Pfam" id="PF00593"/>
    </source>
</evidence>
<organism evidence="13 14">
    <name type="scientific">Cnuella takakiae</name>
    <dbReference type="NCBI Taxonomy" id="1302690"/>
    <lineage>
        <taxon>Bacteria</taxon>
        <taxon>Pseudomonadati</taxon>
        <taxon>Bacteroidota</taxon>
        <taxon>Chitinophagia</taxon>
        <taxon>Chitinophagales</taxon>
        <taxon>Chitinophagaceae</taxon>
        <taxon>Cnuella</taxon>
    </lineage>
</organism>
<evidence type="ECO:0000256" key="1">
    <source>
        <dbReference type="ARBA" id="ARBA00004571"/>
    </source>
</evidence>
<dbReference type="NCBIfam" id="TIGR04057">
    <property type="entry name" value="SusC_RagA_signa"/>
    <property type="match status" value="1"/>
</dbReference>
<gene>
    <name evidence="13" type="ORF">SAMN05444008_11066</name>
</gene>
<protein>
    <submittedName>
        <fullName evidence="13">TonB-linked outer membrane protein, SusC/RagA family</fullName>
    </submittedName>
</protein>
<comment type="similarity">
    <text evidence="8 9">Belongs to the TonB-dependent receptor family.</text>
</comment>
<dbReference type="AlphaFoldDB" id="A0A1M5D4S1"/>
<dbReference type="InterPro" id="IPR012910">
    <property type="entry name" value="Plug_dom"/>
</dbReference>
<keyword evidence="5 9" id="KW-0798">TonB box</keyword>
<keyword evidence="4 8" id="KW-0812">Transmembrane</keyword>
<comment type="subcellular location">
    <subcellularLocation>
        <location evidence="1 8">Cell outer membrane</location>
        <topology evidence="1 8">Multi-pass membrane protein</topology>
    </subcellularLocation>
</comment>
<evidence type="ECO:0000256" key="8">
    <source>
        <dbReference type="PROSITE-ProRule" id="PRU01360"/>
    </source>
</evidence>
<dbReference type="InterPro" id="IPR039426">
    <property type="entry name" value="TonB-dep_rcpt-like"/>
</dbReference>
<keyword evidence="6 8" id="KW-0472">Membrane</keyword>
<dbReference type="Gene3D" id="2.60.40.1120">
    <property type="entry name" value="Carboxypeptidase-like, regulatory domain"/>
    <property type="match status" value="1"/>
</dbReference>
<keyword evidence="14" id="KW-1185">Reference proteome</keyword>
<sequence length="1001" mass="109333">MRNVKLFLLMGMLLIAHALWAQNAVTGKVVDPSDQPVAGATIKVRNENVSTVSGADGSFSINAPVNATLVISYVGFRNVEVTATASPLTVRLQPQENSLSEVVVTGYTTVQRKKYAGAIASVPPSEVRRQPFGSFDQALQGQAAGISVVANSGQPGAAAQVRIRGVGSINGGNEPLYILDGIEIKAADFSSLNQGDFERVEVLKDAAATAQYGSRGSNGVIVITTRRGRAGALQLNYDAQVGFSELPKDRLEVMNSRQKIDYELQRGNPYGWGTAEADSLRNVNFNWKDALFRTAMTHQHMLSASGGSQNSRVFASLSFMDQQGIVKTTGLKRYTARINSDNTLGNFRLGINLQGGFSRISRTAEGNTFLNSPLNAIRWANPYERDINPTTGDYQETGGAGTGSLASGQPNPAMELFLNNNWTNQLKGIATSYVEFQFPFLSGLSARSNWGVDYTQNEGSNFTSPRTSVGIARQGILNRTYDRTFRYTGTTSLNFKRTFGEHDLDAGIFYEVVKSQFRNLGFTGYGLTNGFTNESGITPGSATNPNYIPVVGGNGTANGLLSYFSIINYGYGDRYYVTLVGRRDGSSRFGVNRRFANFGSVGFTWVPTEEAFMEKQEFFDDLRIRASIGTTGNQTSPPAGDFPIPTFGRVSYAGVTGWGAGQGVGQPGNLDYTWEQQRTINLGLDFTILNRRLNGTVEFYDRLTGGKDRGGLFYDVPRDPSGNGYTQFPSNFGQVRNRGVELMLRGDVVKTRNFNWNLQGNITYNRNRIVDLPQDSIATSGTTFLAEGHPINALFLVDYAGVDPATGNALYYSRDKVATPVFSVNDRIYVGTPDAPWFGGISTSVGYKGLELSAQLNFFLDRQVYNNELNNVANPTYYFDNMAAEMLREWRQPGDITNIPRPGSGAVAATGAPVNPYQSNTTRFLEDASFWRLRNVTLSYTLPGNIISKAKLRTARVFVQGQNWWTATKYRSFDPEIAGTSLVGAQYPALVQTTLGLSLGF</sequence>
<keyword evidence="7 8" id="KW-0998">Cell outer membrane</keyword>
<name>A0A1M5D4S1_9BACT</name>
<keyword evidence="2 8" id="KW-0813">Transport</keyword>
<dbReference type="InterPro" id="IPR037066">
    <property type="entry name" value="Plug_dom_sf"/>
</dbReference>
<evidence type="ECO:0000313" key="13">
    <source>
        <dbReference type="EMBL" id="SHF61672.1"/>
    </source>
</evidence>
<accession>A0A1M5D4S1</accession>